<feature type="domain" description="MULE transposase" evidence="1">
    <location>
        <begin position="233"/>
        <end position="324"/>
    </location>
</feature>
<accession>A0A9N9P0C8</accession>
<dbReference type="Pfam" id="PF10551">
    <property type="entry name" value="MULE"/>
    <property type="match status" value="1"/>
</dbReference>
<evidence type="ECO:0000313" key="2">
    <source>
        <dbReference type="EMBL" id="CAG8790390.1"/>
    </source>
</evidence>
<organism evidence="2 3">
    <name type="scientific">Cetraspora pellucida</name>
    <dbReference type="NCBI Taxonomy" id="1433469"/>
    <lineage>
        <taxon>Eukaryota</taxon>
        <taxon>Fungi</taxon>
        <taxon>Fungi incertae sedis</taxon>
        <taxon>Mucoromycota</taxon>
        <taxon>Glomeromycotina</taxon>
        <taxon>Glomeromycetes</taxon>
        <taxon>Diversisporales</taxon>
        <taxon>Gigasporaceae</taxon>
        <taxon>Cetraspora</taxon>
    </lineage>
</organism>
<comment type="caution">
    <text evidence="2">The sequence shown here is derived from an EMBL/GenBank/DDBJ whole genome shotgun (WGS) entry which is preliminary data.</text>
</comment>
<gene>
    <name evidence="2" type="ORF">CPELLU_LOCUS16970</name>
</gene>
<dbReference type="Proteomes" id="UP000789759">
    <property type="component" value="Unassembled WGS sequence"/>
</dbReference>
<reference evidence="2" key="1">
    <citation type="submission" date="2021-06" db="EMBL/GenBank/DDBJ databases">
        <authorList>
            <person name="Kallberg Y."/>
            <person name="Tangrot J."/>
            <person name="Rosling A."/>
        </authorList>
    </citation>
    <scope>NUCLEOTIDE SEQUENCE</scope>
    <source>
        <strain evidence="2">FL966</strain>
    </source>
</reference>
<dbReference type="InterPro" id="IPR031052">
    <property type="entry name" value="FHY3/FAR1"/>
</dbReference>
<evidence type="ECO:0000313" key="3">
    <source>
        <dbReference type="Proteomes" id="UP000789759"/>
    </source>
</evidence>
<dbReference type="PANTHER" id="PTHR31669">
    <property type="entry name" value="PROTEIN FAR1-RELATED SEQUENCE 10-RELATED"/>
    <property type="match status" value="1"/>
</dbReference>
<protein>
    <submittedName>
        <fullName evidence="2">23573_t:CDS:1</fullName>
    </submittedName>
</protein>
<keyword evidence="3" id="KW-1185">Reference proteome</keyword>
<proteinExistence type="predicted"/>
<dbReference type="GO" id="GO:0006355">
    <property type="term" value="P:regulation of DNA-templated transcription"/>
    <property type="evidence" value="ECO:0007669"/>
    <property type="project" value="InterPro"/>
</dbReference>
<dbReference type="EMBL" id="CAJVQA010026900">
    <property type="protein sequence ID" value="CAG8790390.1"/>
    <property type="molecule type" value="Genomic_DNA"/>
</dbReference>
<feature type="non-terminal residue" evidence="2">
    <location>
        <position position="505"/>
    </location>
</feature>
<dbReference type="InterPro" id="IPR018289">
    <property type="entry name" value="MULE_transposase_dom"/>
</dbReference>
<dbReference type="AlphaFoldDB" id="A0A9N9P0C8"/>
<sequence>MEQTPFTNIENILSTLPDSYPRQNEMNDYSLIVNESSLINVISENLNIGNNNDEPKELEHNLKNNSRNTSHHLSQEEMSYNSCDPCQHTWDCEWSGKYIPYKNVLLEKQKNKGSKRISCPFLVNMSKKIKELIESYTFCDLDMLSQIKLLHELFFKTTIVDYDVKNYVYKFCQIHEMQDGNVAKLLQHYEKECAKDPDWYIQLLIDLETNRLQGVFYMLPEQRELWQHYADIILNDNTASTNTYNLPLSIFAIVNNNFKLRIIAQVVLIDKTNKSYRWVLQQTIEATGVQPGAFIIDANLGLESVVLKIYLNTYLLHCIWHIKYNLKKQLSKPFGDYYESTEYLVKQLDSRKTTWAKAFTSQFSAWCEKTLTYATLNVCRKLFLNIYNILQKYITPKILQLHVDQMNKAVIYNDKKKLLERIDHSLITESAMPIKPPEQAAAKVISQKQSAKGILLKLAYKCIESVDYDNPNDLMKMFKECGSQVEKHAQASCLEVQNSLQHVGK</sequence>
<dbReference type="OrthoDB" id="2433347at2759"/>
<name>A0A9N9P0C8_9GLOM</name>
<evidence type="ECO:0000259" key="1">
    <source>
        <dbReference type="Pfam" id="PF10551"/>
    </source>
</evidence>
<dbReference type="PANTHER" id="PTHR31669:SF251">
    <property type="entry name" value="PROTEIN FAR1-RELATED SEQUENCE"/>
    <property type="match status" value="1"/>
</dbReference>